<dbReference type="AlphaFoldDB" id="A0A1Q2CZS7"/>
<dbReference type="Proteomes" id="UP000188235">
    <property type="component" value="Chromosome"/>
</dbReference>
<organism evidence="1 2">
    <name type="scientific">Tessaracoccus flavescens</name>
    <dbReference type="NCBI Taxonomy" id="399497"/>
    <lineage>
        <taxon>Bacteria</taxon>
        <taxon>Bacillati</taxon>
        <taxon>Actinomycetota</taxon>
        <taxon>Actinomycetes</taxon>
        <taxon>Propionibacteriales</taxon>
        <taxon>Propionibacteriaceae</taxon>
        <taxon>Tessaracoccus</taxon>
    </lineage>
</organism>
<dbReference type="KEGG" id="tfa:BW733_13195"/>
<dbReference type="RefSeq" id="WP_077351117.1">
    <property type="nucleotide sequence ID" value="NZ_CP019607.1"/>
</dbReference>
<dbReference type="EMBL" id="CP019607">
    <property type="protein sequence ID" value="AQP51633.1"/>
    <property type="molecule type" value="Genomic_DNA"/>
</dbReference>
<name>A0A1Q2CZS7_9ACTN</name>
<reference evidence="1 2" key="1">
    <citation type="journal article" date="2008" name="Int. J. Syst. Evol. Microbiol.">
        <title>Tessaracoccus flavescens sp. nov., isolated from marine sediment.</title>
        <authorList>
            <person name="Lee D.W."/>
            <person name="Lee S.D."/>
        </authorList>
    </citation>
    <scope>NUCLEOTIDE SEQUENCE [LARGE SCALE GENOMIC DNA]</scope>
    <source>
        <strain evidence="1 2">SST-39T</strain>
    </source>
</reference>
<proteinExistence type="predicted"/>
<keyword evidence="2" id="KW-1185">Reference proteome</keyword>
<sequence>MGDEALDGLRERHRRLDAALTAAAERFDEFSQAARGSGLTVDVIAAEFGLSRGFVAALVSGAGFEEALRALVAEPAHERVDQVVTRDGVVSYLTTDADLVPDGADWAVGWIETDRD</sequence>
<gene>
    <name evidence="1" type="ORF">BW733_13195</name>
</gene>
<accession>A0A1Q2CZS7</accession>
<dbReference type="STRING" id="399497.BW733_13195"/>
<evidence type="ECO:0000313" key="2">
    <source>
        <dbReference type="Proteomes" id="UP000188235"/>
    </source>
</evidence>
<protein>
    <submittedName>
        <fullName evidence="1">Uncharacterized protein</fullName>
    </submittedName>
</protein>
<evidence type="ECO:0000313" key="1">
    <source>
        <dbReference type="EMBL" id="AQP51633.1"/>
    </source>
</evidence>